<dbReference type="GO" id="GO:0005634">
    <property type="term" value="C:nucleus"/>
    <property type="evidence" value="ECO:0000318"/>
    <property type="project" value="GO_Central"/>
</dbReference>
<dbReference type="HOGENOM" id="CLU_458735_0_0_1"/>
<sequence>MKMECMFLSNQELDIPMELQKCCMSIDHASESVIERPVELTCLSNVVNGTGISDKIASGRFGTVFLGTITDSMLQVAIKEYHETFHDAVLTAHDEGSTLQKIISIEHPAIVQTFSVSHFQDIVYKVMEFHSWTLHDDILDKGKYDESQTKLVLVQATRALEYLHAQNLCHGTLHTKNIFLQENMVKISDIESSQFLNWLPFSQTPLHILPFIAPELHNQLSEVTSECDLWSLGVCIFVMATGSCPFILESRNTMMESIQAGILGSPVLASDKIQSLVEQLIHVNPSERMSLKSLIEDDWMTSDLVWNYFISCHEDLIRELPVVDRFIPAESLEKSTVQRDGSEISIETLDEGYKSVASDHPEEPAVSGEQQVLTEPVPKKYHKKFAVFAMENVRKEWDNDITRIEKCKLRDGSMCLRIVIPAKDEIASSSIFNRIIKSRLGQTIKRFRSHQDTVVDSDFGDYALMNFRRENTEIEVARNMPKFTNKQQVQLYYCKKEAERVWENLAIKICMRCRRAGTDALNHDEDKCLYKLIAEAVESEEVIYYGAEDQFNLRFFSLVYRNDGGRASAMTRFRRGSIRVLTSGYRRIVKRFRRQSTSGSGSSGLGSDN</sequence>
<keyword evidence="5" id="KW-1185">Reference proteome</keyword>
<dbReference type="InterPro" id="IPR000719">
    <property type="entry name" value="Prot_kinase_dom"/>
</dbReference>
<keyword evidence="4" id="KW-0418">Kinase</keyword>
<dbReference type="SMR" id="Q21138"/>
<evidence type="ECO:0000313" key="6">
    <source>
        <dbReference type="WormBase" id="K02E10.7"/>
    </source>
</evidence>
<evidence type="ECO:0000256" key="1">
    <source>
        <dbReference type="ARBA" id="ARBA00022741"/>
    </source>
</evidence>
<dbReference type="Proteomes" id="UP000001940">
    <property type="component" value="Chromosome X"/>
</dbReference>
<dbReference type="Pfam" id="PF00069">
    <property type="entry name" value="Pkinase"/>
    <property type="match status" value="1"/>
</dbReference>
<dbReference type="PANTHER" id="PTHR24346">
    <property type="entry name" value="MAP/MICROTUBULE AFFINITY-REGULATING KINASE"/>
    <property type="match status" value="1"/>
</dbReference>
<feature type="domain" description="Protein kinase" evidence="3">
    <location>
        <begin position="50"/>
        <end position="300"/>
    </location>
</feature>
<name>Q21138_CAEEL</name>
<evidence type="ECO:0000313" key="4">
    <source>
        <dbReference type="EMBL" id="CCD72281.2"/>
    </source>
</evidence>
<dbReference type="PANTHER" id="PTHR24346:SF30">
    <property type="entry name" value="MATERNAL EMBRYONIC LEUCINE ZIPPER KINASE"/>
    <property type="match status" value="1"/>
</dbReference>
<dbReference type="AGR" id="WB:WBGene00019321"/>
<dbReference type="SUPFAM" id="SSF56112">
    <property type="entry name" value="Protein kinase-like (PK-like)"/>
    <property type="match status" value="1"/>
</dbReference>
<dbReference type="InterPro" id="IPR011009">
    <property type="entry name" value="Kinase-like_dom_sf"/>
</dbReference>
<dbReference type="PhylomeDB" id="Q21138"/>
<dbReference type="EMBL" id="BX284606">
    <property type="protein sequence ID" value="CCD72281.2"/>
    <property type="molecule type" value="Genomic_DNA"/>
</dbReference>
<dbReference type="Bgee" id="WBGene00019321">
    <property type="expression patterns" value="Expressed in larva and 1 other cell type or tissue"/>
</dbReference>
<protein>
    <submittedName>
        <fullName evidence="4">Protein kinase domain-containing protein</fullName>
    </submittedName>
</protein>
<dbReference type="STRING" id="6239.K02E10.7.2"/>
<dbReference type="UCSC" id="K02E10.7">
    <property type="organism name" value="c. elegans"/>
</dbReference>
<dbReference type="PROSITE" id="PS50011">
    <property type="entry name" value="PROTEIN_KINASE_DOM"/>
    <property type="match status" value="1"/>
</dbReference>
<organism evidence="4 5">
    <name type="scientific">Caenorhabditis elegans</name>
    <dbReference type="NCBI Taxonomy" id="6239"/>
    <lineage>
        <taxon>Eukaryota</taxon>
        <taxon>Metazoa</taxon>
        <taxon>Ecdysozoa</taxon>
        <taxon>Nematoda</taxon>
        <taxon>Chromadorea</taxon>
        <taxon>Rhabditida</taxon>
        <taxon>Rhabditina</taxon>
        <taxon>Rhabditomorpha</taxon>
        <taxon>Rhabditoidea</taxon>
        <taxon>Rhabditidae</taxon>
        <taxon>Peloderinae</taxon>
        <taxon>Caenorhabditis</taxon>
    </lineage>
</organism>
<dbReference type="eggNOG" id="KOG0586">
    <property type="taxonomic scope" value="Eukaryota"/>
</dbReference>
<reference evidence="4 5" key="1">
    <citation type="journal article" date="1998" name="Science">
        <title>Genome sequence of the nematode C. elegans: a platform for investigating biology.</title>
        <authorList>
            <consortium name="The C. elegans sequencing consortium"/>
            <person name="Sulson J.E."/>
            <person name="Waterston R."/>
        </authorList>
    </citation>
    <scope>NUCLEOTIDE SEQUENCE [LARGE SCALE GENOMIC DNA]</scope>
    <source>
        <strain evidence="4 5">Bristol N2</strain>
    </source>
</reference>
<accession>Q21138</accession>
<gene>
    <name evidence="4" type="ORF">CELE_K02E10.7</name>
    <name evidence="4 6" type="ORF">K02E10.7</name>
</gene>
<dbReference type="GO" id="GO:0044773">
    <property type="term" value="P:mitotic DNA damage checkpoint signaling"/>
    <property type="evidence" value="ECO:0000318"/>
    <property type="project" value="GO_Central"/>
</dbReference>
<dbReference type="AlphaFoldDB" id="Q21138"/>
<keyword evidence="4" id="KW-0808">Transferase</keyword>
<keyword evidence="2" id="KW-0067">ATP-binding</keyword>
<dbReference type="FunCoup" id="Q21138">
    <property type="interactions" value="1736"/>
</dbReference>
<proteinExistence type="predicted"/>
<evidence type="ECO:0000259" key="3">
    <source>
        <dbReference type="PROSITE" id="PS50011"/>
    </source>
</evidence>
<dbReference type="WormBase" id="K02E10.7">
    <property type="protein sequence ID" value="CE53469"/>
    <property type="gene ID" value="WBGene00019321"/>
</dbReference>
<dbReference type="GO" id="GO:0005524">
    <property type="term" value="F:ATP binding"/>
    <property type="evidence" value="ECO:0007669"/>
    <property type="project" value="UniProtKB-KW"/>
</dbReference>
<evidence type="ECO:0000256" key="2">
    <source>
        <dbReference type="ARBA" id="ARBA00022840"/>
    </source>
</evidence>
<evidence type="ECO:0000313" key="5">
    <source>
        <dbReference type="Proteomes" id="UP000001940"/>
    </source>
</evidence>
<dbReference type="Gene3D" id="1.10.510.10">
    <property type="entry name" value="Transferase(Phosphotransferase) domain 1"/>
    <property type="match status" value="1"/>
</dbReference>
<dbReference type="GO" id="GO:0004674">
    <property type="term" value="F:protein serine/threonine kinase activity"/>
    <property type="evidence" value="ECO:0000318"/>
    <property type="project" value="GO_Central"/>
</dbReference>
<dbReference type="PIR" id="T16524">
    <property type="entry name" value="T16524"/>
</dbReference>
<dbReference type="InParanoid" id="Q21138"/>
<keyword evidence="1" id="KW-0547">Nucleotide-binding</keyword>
<dbReference type="OrthoDB" id="5794269at2759"/>